<evidence type="ECO:0000256" key="1">
    <source>
        <dbReference type="SAM" id="MobiDB-lite"/>
    </source>
</evidence>
<feature type="domain" description="ZU5" evidence="3">
    <location>
        <begin position="103"/>
        <end position="187"/>
    </location>
</feature>
<keyword evidence="2" id="KW-0812">Transmembrane</keyword>
<dbReference type="Gene3D" id="2.60.220.30">
    <property type="match status" value="1"/>
</dbReference>
<feature type="compositionally biased region" description="Acidic residues" evidence="1">
    <location>
        <begin position="29"/>
        <end position="40"/>
    </location>
</feature>
<feature type="compositionally biased region" description="Acidic residues" evidence="1">
    <location>
        <begin position="48"/>
        <end position="59"/>
    </location>
</feature>
<accession>A0A9X0CWF3</accession>
<feature type="transmembrane region" description="Helical" evidence="2">
    <location>
        <begin position="219"/>
        <end position="243"/>
    </location>
</feature>
<keyword evidence="2" id="KW-0472">Membrane</keyword>
<protein>
    <recommendedName>
        <fullName evidence="3">ZU5 domain-containing protein</fullName>
    </recommendedName>
</protein>
<dbReference type="AlphaFoldDB" id="A0A9X0CWF3"/>
<reference evidence="4" key="1">
    <citation type="submission" date="2023-01" db="EMBL/GenBank/DDBJ databases">
        <title>Genome assembly of the deep-sea coral Lophelia pertusa.</title>
        <authorList>
            <person name="Herrera S."/>
            <person name="Cordes E."/>
        </authorList>
    </citation>
    <scope>NUCLEOTIDE SEQUENCE</scope>
    <source>
        <strain evidence="4">USNM1676648</strain>
        <tissue evidence="4">Polyp</tissue>
    </source>
</reference>
<comment type="caution">
    <text evidence="4">The sequence shown here is derived from an EMBL/GenBank/DDBJ whole genome shotgun (WGS) entry which is preliminary data.</text>
</comment>
<dbReference type="EMBL" id="MU826435">
    <property type="protein sequence ID" value="KAJ7375914.1"/>
    <property type="molecule type" value="Genomic_DNA"/>
</dbReference>
<evidence type="ECO:0000259" key="3">
    <source>
        <dbReference type="Pfam" id="PF00791"/>
    </source>
</evidence>
<evidence type="ECO:0000313" key="4">
    <source>
        <dbReference type="EMBL" id="KAJ7375914.1"/>
    </source>
</evidence>
<evidence type="ECO:0000256" key="2">
    <source>
        <dbReference type="SAM" id="Phobius"/>
    </source>
</evidence>
<keyword evidence="2" id="KW-1133">Transmembrane helix</keyword>
<organism evidence="4 5">
    <name type="scientific">Desmophyllum pertusum</name>
    <dbReference type="NCBI Taxonomy" id="174260"/>
    <lineage>
        <taxon>Eukaryota</taxon>
        <taxon>Metazoa</taxon>
        <taxon>Cnidaria</taxon>
        <taxon>Anthozoa</taxon>
        <taxon>Hexacorallia</taxon>
        <taxon>Scleractinia</taxon>
        <taxon>Caryophylliina</taxon>
        <taxon>Caryophylliidae</taxon>
        <taxon>Desmophyllum</taxon>
    </lineage>
</organism>
<name>A0A9X0CWF3_9CNID</name>
<dbReference type="OrthoDB" id="5985420at2759"/>
<dbReference type="InterPro" id="IPR000906">
    <property type="entry name" value="ZU5_dom"/>
</dbReference>
<keyword evidence="5" id="KW-1185">Reference proteome</keyword>
<proteinExistence type="predicted"/>
<feature type="region of interest" description="Disordered" evidence="1">
    <location>
        <begin position="29"/>
        <end position="59"/>
    </location>
</feature>
<gene>
    <name evidence="4" type="ORF">OS493_038129</name>
</gene>
<evidence type="ECO:0000313" key="5">
    <source>
        <dbReference type="Proteomes" id="UP001163046"/>
    </source>
</evidence>
<sequence length="260" mass="29559">MRRKRKKRLWWNLKRRLTWDSEEEIVVASEEGSEEEIDVGSEEKIDVGSEEEIDVGSEEEIVVASEEEIEIASEQENEVGAVEESEVVAEDSETEDKLIIFKGAVTSEGAHWGIKQGAVHMTFPRDAVSEPTSIVVHRWKSSACSPQLQEHEAIVSDVIEVSTDSQEALEFSAGVKLVLSHSAPNLHGYELVLFKLTDKERNEWEEIAGTEDFWSLSGLWTLFLFGYMMIYGGTVVSQMVSVFRRSRVQVWPLYLCRVFR</sequence>
<dbReference type="Pfam" id="PF00791">
    <property type="entry name" value="ZU5"/>
    <property type="match status" value="1"/>
</dbReference>
<dbReference type="Proteomes" id="UP001163046">
    <property type="component" value="Unassembled WGS sequence"/>
</dbReference>